<organism evidence="20 21">
    <name type="scientific">Luteimonas granuli</name>
    <dbReference type="NCBI Taxonomy" id="1176533"/>
    <lineage>
        <taxon>Bacteria</taxon>
        <taxon>Pseudomonadati</taxon>
        <taxon>Pseudomonadota</taxon>
        <taxon>Gammaproteobacteria</taxon>
        <taxon>Lysobacterales</taxon>
        <taxon>Lysobacteraceae</taxon>
        <taxon>Luteimonas</taxon>
    </lineage>
</organism>
<dbReference type="InterPro" id="IPR036257">
    <property type="entry name" value="Cyt_c_oxidase_su2_TM_sf"/>
</dbReference>
<comment type="function">
    <text evidence="12 15">Subunits I and II form the functional core of the enzyme complex. Electrons originating in cytochrome c are transferred via heme a and Cu(A) to the binuclear center formed by heme a3 and Cu(B).</text>
</comment>
<keyword evidence="10 15" id="KW-0186">Copper</keyword>
<evidence type="ECO:0000259" key="19">
    <source>
        <dbReference type="PROSITE" id="PS50999"/>
    </source>
</evidence>
<comment type="cofactor">
    <cofactor evidence="15">
        <name>Cu cation</name>
        <dbReference type="ChEBI" id="CHEBI:23378"/>
    </cofactor>
    <text evidence="15">Binds a copper A center.</text>
</comment>
<keyword evidence="11 16" id="KW-0472">Membrane</keyword>
<proteinExistence type="inferred from homology"/>
<keyword evidence="6 15" id="KW-0479">Metal-binding</keyword>
<feature type="signal peptide" evidence="17">
    <location>
        <begin position="1"/>
        <end position="25"/>
    </location>
</feature>
<dbReference type="PROSITE" id="PS50857">
    <property type="entry name" value="COX2_CUA"/>
    <property type="match status" value="1"/>
</dbReference>
<dbReference type="PRINTS" id="PR01166">
    <property type="entry name" value="CYCOXIDASEII"/>
</dbReference>
<dbReference type="EC" id="7.1.1.9" evidence="15"/>
<evidence type="ECO:0000256" key="14">
    <source>
        <dbReference type="RuleBase" id="RU000456"/>
    </source>
</evidence>
<gene>
    <name evidence="20" type="primary">coxB</name>
    <name evidence="20" type="ORF">FPZ22_06505</name>
</gene>
<evidence type="ECO:0000256" key="16">
    <source>
        <dbReference type="SAM" id="Phobius"/>
    </source>
</evidence>
<reference evidence="20 21" key="1">
    <citation type="submission" date="2019-07" db="EMBL/GenBank/DDBJ databases">
        <title>Full genome sequence of Luteimonas sp. Gr-4.</title>
        <authorList>
            <person name="Im W.-T."/>
        </authorList>
    </citation>
    <scope>NUCLEOTIDE SEQUENCE [LARGE SCALE GENOMIC DNA]</scope>
    <source>
        <strain evidence="20 21">Gr-4</strain>
    </source>
</reference>
<dbReference type="NCBIfam" id="TIGR02866">
    <property type="entry name" value="CoxB"/>
    <property type="match status" value="1"/>
</dbReference>
<dbReference type="Proteomes" id="UP000316584">
    <property type="component" value="Chromosome"/>
</dbReference>
<comment type="catalytic activity">
    <reaction evidence="13 15">
        <text>4 Fe(II)-[cytochrome c] + O2 + 8 H(+)(in) = 4 Fe(III)-[cytochrome c] + 2 H2O + 4 H(+)(out)</text>
        <dbReference type="Rhea" id="RHEA:11436"/>
        <dbReference type="Rhea" id="RHEA-COMP:10350"/>
        <dbReference type="Rhea" id="RHEA-COMP:14399"/>
        <dbReference type="ChEBI" id="CHEBI:15377"/>
        <dbReference type="ChEBI" id="CHEBI:15378"/>
        <dbReference type="ChEBI" id="CHEBI:15379"/>
        <dbReference type="ChEBI" id="CHEBI:29033"/>
        <dbReference type="ChEBI" id="CHEBI:29034"/>
        <dbReference type="EC" id="7.1.1.9"/>
    </reaction>
</comment>
<dbReference type="Gene3D" id="1.10.287.90">
    <property type="match status" value="1"/>
</dbReference>
<evidence type="ECO:0000259" key="18">
    <source>
        <dbReference type="PROSITE" id="PS50857"/>
    </source>
</evidence>
<dbReference type="InterPro" id="IPR002429">
    <property type="entry name" value="CcO_II-like_C"/>
</dbReference>
<evidence type="ECO:0000256" key="17">
    <source>
        <dbReference type="SAM" id="SignalP"/>
    </source>
</evidence>
<evidence type="ECO:0000256" key="4">
    <source>
        <dbReference type="ARBA" id="ARBA00022660"/>
    </source>
</evidence>
<keyword evidence="5 14" id="KW-0812">Transmembrane</keyword>
<dbReference type="SUPFAM" id="SSF49503">
    <property type="entry name" value="Cupredoxins"/>
    <property type="match status" value="1"/>
</dbReference>
<dbReference type="Pfam" id="PF00116">
    <property type="entry name" value="COX2"/>
    <property type="match status" value="1"/>
</dbReference>
<comment type="similarity">
    <text evidence="2 14">Belongs to the cytochrome c oxidase subunit 2 family.</text>
</comment>
<dbReference type="Pfam" id="PF02790">
    <property type="entry name" value="COX2_TM"/>
    <property type="match status" value="1"/>
</dbReference>
<dbReference type="GO" id="GO:0016491">
    <property type="term" value="F:oxidoreductase activity"/>
    <property type="evidence" value="ECO:0007669"/>
    <property type="project" value="UniProtKB-KW"/>
</dbReference>
<dbReference type="Gene3D" id="2.60.40.420">
    <property type="entry name" value="Cupredoxins - blue copper proteins"/>
    <property type="match status" value="1"/>
</dbReference>
<evidence type="ECO:0000256" key="8">
    <source>
        <dbReference type="ARBA" id="ARBA00022982"/>
    </source>
</evidence>
<dbReference type="InterPro" id="IPR001505">
    <property type="entry name" value="Copper_CuA"/>
</dbReference>
<dbReference type="GO" id="GO:0005886">
    <property type="term" value="C:plasma membrane"/>
    <property type="evidence" value="ECO:0007669"/>
    <property type="project" value="UniProtKB-SubCell"/>
</dbReference>
<dbReference type="InterPro" id="IPR011759">
    <property type="entry name" value="Cyt_c_oxidase_su2_TM_dom"/>
</dbReference>
<evidence type="ECO:0000256" key="7">
    <source>
        <dbReference type="ARBA" id="ARBA00022967"/>
    </source>
</evidence>
<evidence type="ECO:0000256" key="2">
    <source>
        <dbReference type="ARBA" id="ARBA00007866"/>
    </source>
</evidence>
<keyword evidence="9 16" id="KW-1133">Transmembrane helix</keyword>
<evidence type="ECO:0000256" key="12">
    <source>
        <dbReference type="ARBA" id="ARBA00024688"/>
    </source>
</evidence>
<dbReference type="GO" id="GO:0004129">
    <property type="term" value="F:cytochrome-c oxidase activity"/>
    <property type="evidence" value="ECO:0007669"/>
    <property type="project" value="UniProtKB-EC"/>
</dbReference>
<evidence type="ECO:0000256" key="15">
    <source>
        <dbReference type="RuleBase" id="RU004024"/>
    </source>
</evidence>
<evidence type="ECO:0000313" key="21">
    <source>
        <dbReference type="Proteomes" id="UP000316584"/>
    </source>
</evidence>
<dbReference type="AlphaFoldDB" id="A0A518N3U1"/>
<evidence type="ECO:0000256" key="9">
    <source>
        <dbReference type="ARBA" id="ARBA00022989"/>
    </source>
</evidence>
<dbReference type="GO" id="GO:0005507">
    <property type="term" value="F:copper ion binding"/>
    <property type="evidence" value="ECO:0007669"/>
    <property type="project" value="InterPro"/>
</dbReference>
<evidence type="ECO:0000256" key="13">
    <source>
        <dbReference type="ARBA" id="ARBA00047816"/>
    </source>
</evidence>
<keyword evidence="8 14" id="KW-0249">Electron transport</keyword>
<keyword evidence="20" id="KW-0560">Oxidoreductase</keyword>
<keyword evidence="17" id="KW-0732">Signal</keyword>
<evidence type="ECO:0000256" key="1">
    <source>
        <dbReference type="ARBA" id="ARBA00004141"/>
    </source>
</evidence>
<dbReference type="InterPro" id="IPR045187">
    <property type="entry name" value="CcO_II"/>
</dbReference>
<comment type="subcellular location">
    <subcellularLocation>
        <location evidence="14">Cell membrane</location>
        <topology evidence="14">Multi-pass membrane protein</topology>
    </subcellularLocation>
    <subcellularLocation>
        <location evidence="1">Membrane</location>
        <topology evidence="1">Multi-pass membrane protein</topology>
    </subcellularLocation>
</comment>
<dbReference type="PANTHER" id="PTHR22888:SF9">
    <property type="entry name" value="CYTOCHROME C OXIDASE SUBUNIT 2"/>
    <property type="match status" value="1"/>
</dbReference>
<dbReference type="InterPro" id="IPR008972">
    <property type="entry name" value="Cupredoxin"/>
</dbReference>
<dbReference type="SUPFAM" id="SSF81464">
    <property type="entry name" value="Cytochrome c oxidase subunit II-like, transmembrane region"/>
    <property type="match status" value="1"/>
</dbReference>
<dbReference type="GO" id="GO:0042773">
    <property type="term" value="P:ATP synthesis coupled electron transport"/>
    <property type="evidence" value="ECO:0007669"/>
    <property type="project" value="TreeGrafter"/>
</dbReference>
<feature type="domain" description="Cytochrome oxidase subunit II copper A binding" evidence="18">
    <location>
        <begin position="123"/>
        <end position="265"/>
    </location>
</feature>
<dbReference type="KEGG" id="lug:FPZ22_06505"/>
<dbReference type="InterPro" id="IPR014222">
    <property type="entry name" value="Cyt_c_oxidase_su2"/>
</dbReference>
<keyword evidence="21" id="KW-1185">Reference proteome</keyword>
<accession>A0A518N3U1</accession>
<evidence type="ECO:0000256" key="5">
    <source>
        <dbReference type="ARBA" id="ARBA00022692"/>
    </source>
</evidence>
<protein>
    <recommendedName>
        <fullName evidence="15">Cytochrome c oxidase subunit 2</fullName>
        <ecNumber evidence="15">7.1.1.9</ecNumber>
    </recommendedName>
</protein>
<dbReference type="PROSITE" id="PS50999">
    <property type="entry name" value="COX2_TM"/>
    <property type="match status" value="1"/>
</dbReference>
<dbReference type="PANTHER" id="PTHR22888">
    <property type="entry name" value="CYTOCHROME C OXIDASE, SUBUNIT II"/>
    <property type="match status" value="1"/>
</dbReference>
<name>A0A518N3U1_9GAMM</name>
<keyword evidence="3 14" id="KW-0813">Transport</keyword>
<keyword evidence="7" id="KW-1278">Translocase</keyword>
<evidence type="ECO:0000256" key="10">
    <source>
        <dbReference type="ARBA" id="ARBA00023008"/>
    </source>
</evidence>
<feature type="chain" id="PRO_5021717940" description="Cytochrome c oxidase subunit 2" evidence="17">
    <location>
        <begin position="26"/>
        <end position="287"/>
    </location>
</feature>
<sequence>MMQGRFLRWVMAAAAMVPVAALAQAGDPKPWQLNMGRGVTATSQNAYDAHMLVFWICAAIGLVVFLAMGYAIFAFRKSRGAVAAKWSHHTGLEVLWTVIPVILLVVMAWPATTKLIAMYDTRDSAMTIKVTGYQWMWKYDYLGEDVSITSRLDRESDRIRQSGARPDAAANPYYLLDVDNELVVPVDTKIRFVITADDVIHSWWVPALGWKQDAVPGIVNEHWTEISEPGVYRGQCAELCGKDHGFMPIVVRAVPVAEYEQWLAAEKARSAPVAAQAAPAPAAPAAG</sequence>
<evidence type="ECO:0000313" key="20">
    <source>
        <dbReference type="EMBL" id="QDW66586.1"/>
    </source>
</evidence>
<keyword evidence="4 14" id="KW-0679">Respiratory chain</keyword>
<dbReference type="OrthoDB" id="9781261at2"/>
<feature type="transmembrane region" description="Helical" evidence="16">
    <location>
        <begin position="94"/>
        <end position="112"/>
    </location>
</feature>
<evidence type="ECO:0000256" key="3">
    <source>
        <dbReference type="ARBA" id="ARBA00022448"/>
    </source>
</evidence>
<dbReference type="RefSeq" id="WP_144891473.1">
    <property type="nucleotide sequence ID" value="NZ_CP042218.1"/>
</dbReference>
<feature type="transmembrane region" description="Helical" evidence="16">
    <location>
        <begin position="49"/>
        <end position="73"/>
    </location>
</feature>
<dbReference type="EMBL" id="CP042218">
    <property type="protein sequence ID" value="QDW66586.1"/>
    <property type="molecule type" value="Genomic_DNA"/>
</dbReference>
<evidence type="ECO:0000256" key="6">
    <source>
        <dbReference type="ARBA" id="ARBA00022723"/>
    </source>
</evidence>
<feature type="domain" description="Cytochrome oxidase subunit II transmembrane region profile" evidence="19">
    <location>
        <begin position="27"/>
        <end position="122"/>
    </location>
</feature>
<dbReference type="PROSITE" id="PS00078">
    <property type="entry name" value="COX2"/>
    <property type="match status" value="1"/>
</dbReference>
<evidence type="ECO:0000256" key="11">
    <source>
        <dbReference type="ARBA" id="ARBA00023136"/>
    </source>
</evidence>